<evidence type="ECO:0000313" key="7">
    <source>
        <dbReference type="Proteomes" id="UP000835052"/>
    </source>
</evidence>
<comment type="caution">
    <text evidence="6">The sequence shown here is derived from an EMBL/GenBank/DDBJ whole genome shotgun (WGS) entry which is preliminary data.</text>
</comment>
<evidence type="ECO:0000256" key="3">
    <source>
        <dbReference type="PROSITE-ProRule" id="PRU00059"/>
    </source>
</evidence>
<organism evidence="6 7">
    <name type="scientific">Caenorhabditis auriculariae</name>
    <dbReference type="NCBI Taxonomy" id="2777116"/>
    <lineage>
        <taxon>Eukaryota</taxon>
        <taxon>Metazoa</taxon>
        <taxon>Ecdysozoa</taxon>
        <taxon>Nematoda</taxon>
        <taxon>Chromadorea</taxon>
        <taxon>Rhabditida</taxon>
        <taxon>Rhabditina</taxon>
        <taxon>Rhabditomorpha</taxon>
        <taxon>Rhabditoidea</taxon>
        <taxon>Rhabditidae</taxon>
        <taxon>Peloderinae</taxon>
        <taxon>Caenorhabditis</taxon>
    </lineage>
</organism>
<name>A0A8S1HY63_9PELO</name>
<keyword evidence="4" id="KW-0732">Signal</keyword>
<keyword evidence="2 3" id="KW-1015">Disulfide bond</keyword>
<evidence type="ECO:0000256" key="4">
    <source>
        <dbReference type="SAM" id="SignalP"/>
    </source>
</evidence>
<dbReference type="PROSITE" id="PS01180">
    <property type="entry name" value="CUB"/>
    <property type="match status" value="2"/>
</dbReference>
<sequence length="297" mass="32994">MFKSLVLSVLFLTVEGFRVMNDVDSKGVTYSPNYPDNYDNNMNVDSSIEVAPNSYIHLTFLDFNTEDPYDYLNIIDANTGVSIVNFTGSLTGTTYDLNVSRVTFRFVSDLTTTYRGYAIRFESILDGMTYEPDNTCPNETHSDSFGIISSPNWPLNYPDNIACSYLLTAPADRVISLEFLAFDTEPEYDYVCVYDGSDKTAPLLGVFSGVEAIPILNTTGPNMFIYFSSDLVSNYSGFSALYLVRSDQDNSRHGVVPSFLQTIGYQKTTTSPRSSTTGIKPLASKVRNGFDASIRCK</sequence>
<dbReference type="EMBL" id="CAJGYM010000209">
    <property type="protein sequence ID" value="CAD6199858.1"/>
    <property type="molecule type" value="Genomic_DNA"/>
</dbReference>
<dbReference type="InterPro" id="IPR000859">
    <property type="entry name" value="CUB_dom"/>
</dbReference>
<dbReference type="OrthoDB" id="6365689at2759"/>
<accession>A0A8S1HY63</accession>
<dbReference type="Gene3D" id="2.60.120.290">
    <property type="entry name" value="Spermadhesin, CUB domain"/>
    <property type="match status" value="2"/>
</dbReference>
<feature type="domain" description="CUB" evidence="5">
    <location>
        <begin position="136"/>
        <end position="245"/>
    </location>
</feature>
<gene>
    <name evidence="6" type="ORF">CAUJ_LOCUS15757</name>
</gene>
<feature type="domain" description="CUB" evidence="5">
    <location>
        <begin position="15"/>
        <end position="124"/>
    </location>
</feature>
<protein>
    <recommendedName>
        <fullName evidence="5">CUB domain-containing protein</fullName>
    </recommendedName>
</protein>
<keyword evidence="1" id="KW-0677">Repeat</keyword>
<dbReference type="SUPFAM" id="SSF49854">
    <property type="entry name" value="Spermadhesin, CUB domain"/>
    <property type="match status" value="2"/>
</dbReference>
<dbReference type="PANTHER" id="PTHR24251">
    <property type="entry name" value="OVOCHYMASE-RELATED"/>
    <property type="match status" value="1"/>
</dbReference>
<dbReference type="SMART" id="SM00042">
    <property type="entry name" value="CUB"/>
    <property type="match status" value="2"/>
</dbReference>
<reference evidence="6" key="1">
    <citation type="submission" date="2020-10" db="EMBL/GenBank/DDBJ databases">
        <authorList>
            <person name="Kikuchi T."/>
        </authorList>
    </citation>
    <scope>NUCLEOTIDE SEQUENCE</scope>
    <source>
        <strain evidence="6">NKZ352</strain>
    </source>
</reference>
<comment type="caution">
    <text evidence="3">Lacks conserved residue(s) required for the propagation of feature annotation.</text>
</comment>
<keyword evidence="7" id="KW-1185">Reference proteome</keyword>
<evidence type="ECO:0000256" key="2">
    <source>
        <dbReference type="ARBA" id="ARBA00023157"/>
    </source>
</evidence>
<feature type="signal peptide" evidence="4">
    <location>
        <begin position="1"/>
        <end position="16"/>
    </location>
</feature>
<feature type="chain" id="PRO_5035861272" description="CUB domain-containing protein" evidence="4">
    <location>
        <begin position="17"/>
        <end position="297"/>
    </location>
</feature>
<feature type="disulfide bond" evidence="3">
    <location>
        <begin position="136"/>
        <end position="163"/>
    </location>
</feature>
<dbReference type="AlphaFoldDB" id="A0A8S1HY63"/>
<evidence type="ECO:0000313" key="6">
    <source>
        <dbReference type="EMBL" id="CAD6199858.1"/>
    </source>
</evidence>
<dbReference type="PANTHER" id="PTHR24251:SF30">
    <property type="entry name" value="MEMBRANE FRIZZLED-RELATED PROTEIN"/>
    <property type="match status" value="1"/>
</dbReference>
<dbReference type="Proteomes" id="UP000835052">
    <property type="component" value="Unassembled WGS sequence"/>
</dbReference>
<dbReference type="Pfam" id="PF00431">
    <property type="entry name" value="CUB"/>
    <property type="match status" value="2"/>
</dbReference>
<dbReference type="CDD" id="cd00041">
    <property type="entry name" value="CUB"/>
    <property type="match status" value="2"/>
</dbReference>
<evidence type="ECO:0000259" key="5">
    <source>
        <dbReference type="PROSITE" id="PS01180"/>
    </source>
</evidence>
<evidence type="ECO:0000256" key="1">
    <source>
        <dbReference type="ARBA" id="ARBA00022737"/>
    </source>
</evidence>
<dbReference type="InterPro" id="IPR035914">
    <property type="entry name" value="Sperma_CUB_dom_sf"/>
</dbReference>
<proteinExistence type="predicted"/>